<feature type="domain" description="Response regulatory" evidence="4">
    <location>
        <begin position="114"/>
        <end position="185"/>
    </location>
</feature>
<protein>
    <submittedName>
        <fullName evidence="5">Response regulator</fullName>
    </submittedName>
</protein>
<sequence length="185" mass="21377">MKSNQHSYEKVIDFIQQKVYLAENKSLTVQEESILKGAWDELSYEEIAESLYMSTGSIRNIAAELWQKLSRTFNQKITKKSFKLLMSKILENPDISDNYPDYFIDDDPDILETKGTILLVQVEKIKSLKQILNREGYKVKNASSGEIALTYLETNLPDLILLDIIMPQMNGYQVCKLIKENEQTK</sequence>
<dbReference type="PANTHER" id="PTHR44591">
    <property type="entry name" value="STRESS RESPONSE REGULATOR PROTEIN 1"/>
    <property type="match status" value="1"/>
</dbReference>
<dbReference type="PANTHER" id="PTHR44591:SF3">
    <property type="entry name" value="RESPONSE REGULATORY DOMAIN-CONTAINING PROTEIN"/>
    <property type="match status" value="1"/>
</dbReference>
<dbReference type="InterPro" id="IPR036388">
    <property type="entry name" value="WH-like_DNA-bd_sf"/>
</dbReference>
<name>A0A941JUP5_9CHRO</name>
<dbReference type="InterPro" id="IPR016032">
    <property type="entry name" value="Sig_transdc_resp-reg_C-effctor"/>
</dbReference>
<dbReference type="Gene3D" id="1.10.10.10">
    <property type="entry name" value="Winged helix-like DNA-binding domain superfamily/Winged helix DNA-binding domain"/>
    <property type="match status" value="1"/>
</dbReference>
<dbReference type="AlphaFoldDB" id="A0A941JUP5"/>
<proteinExistence type="predicted"/>
<keyword evidence="1 3" id="KW-0597">Phosphoprotein</keyword>
<evidence type="ECO:0000313" key="5">
    <source>
        <dbReference type="EMBL" id="MBR8827260.1"/>
    </source>
</evidence>
<evidence type="ECO:0000256" key="2">
    <source>
        <dbReference type="ARBA" id="ARBA00023125"/>
    </source>
</evidence>
<dbReference type="Pfam" id="PF00072">
    <property type="entry name" value="Response_reg"/>
    <property type="match status" value="1"/>
</dbReference>
<dbReference type="InterPro" id="IPR050595">
    <property type="entry name" value="Bact_response_regulator"/>
</dbReference>
<dbReference type="SUPFAM" id="SSF46894">
    <property type="entry name" value="C-terminal effector domain of the bipartite response regulators"/>
    <property type="match status" value="1"/>
</dbReference>
<evidence type="ECO:0000256" key="1">
    <source>
        <dbReference type="ARBA" id="ARBA00022553"/>
    </source>
</evidence>
<keyword evidence="2" id="KW-0238">DNA-binding</keyword>
<accession>A0A941JUP5</accession>
<dbReference type="SUPFAM" id="SSF52172">
    <property type="entry name" value="CheY-like"/>
    <property type="match status" value="1"/>
</dbReference>
<feature type="modified residue" description="4-aspartylphosphate" evidence="3">
    <location>
        <position position="163"/>
    </location>
</feature>
<reference evidence="5" key="1">
    <citation type="submission" date="2021-02" db="EMBL/GenBank/DDBJ databases">
        <title>Metagenome analyses of Stigonema ocellatum DSM 106950, Chlorogloea purpurea SAG 13.99 and Gomphosphaeria aponina DSM 107014.</title>
        <authorList>
            <person name="Marter P."/>
            <person name="Huang S."/>
        </authorList>
    </citation>
    <scope>NUCLEOTIDE SEQUENCE</scope>
    <source>
        <strain evidence="5">JP213</strain>
    </source>
</reference>
<dbReference type="PROSITE" id="PS50110">
    <property type="entry name" value="RESPONSE_REGULATORY"/>
    <property type="match status" value="1"/>
</dbReference>
<dbReference type="EMBL" id="JADQBC010000024">
    <property type="protein sequence ID" value="MBR8827260.1"/>
    <property type="molecule type" value="Genomic_DNA"/>
</dbReference>
<dbReference type="GO" id="GO:0003677">
    <property type="term" value="F:DNA binding"/>
    <property type="evidence" value="ECO:0007669"/>
    <property type="project" value="UniProtKB-KW"/>
</dbReference>
<dbReference type="InterPro" id="IPR011006">
    <property type="entry name" value="CheY-like_superfamily"/>
</dbReference>
<dbReference type="Gene3D" id="3.40.50.2300">
    <property type="match status" value="1"/>
</dbReference>
<evidence type="ECO:0000313" key="6">
    <source>
        <dbReference type="Proteomes" id="UP000767446"/>
    </source>
</evidence>
<dbReference type="InterPro" id="IPR001789">
    <property type="entry name" value="Sig_transdc_resp-reg_receiver"/>
</dbReference>
<dbReference type="Proteomes" id="UP000767446">
    <property type="component" value="Unassembled WGS sequence"/>
</dbReference>
<dbReference type="GO" id="GO:0006355">
    <property type="term" value="P:regulation of DNA-templated transcription"/>
    <property type="evidence" value="ECO:0007669"/>
    <property type="project" value="InterPro"/>
</dbReference>
<comment type="caution">
    <text evidence="5">The sequence shown here is derived from an EMBL/GenBank/DDBJ whole genome shotgun (WGS) entry which is preliminary data.</text>
</comment>
<evidence type="ECO:0000259" key="4">
    <source>
        <dbReference type="PROSITE" id="PS50110"/>
    </source>
</evidence>
<gene>
    <name evidence="5" type="ORF">DSM107014_05040</name>
</gene>
<dbReference type="GO" id="GO:0000160">
    <property type="term" value="P:phosphorelay signal transduction system"/>
    <property type="evidence" value="ECO:0007669"/>
    <property type="project" value="InterPro"/>
</dbReference>
<evidence type="ECO:0000256" key="3">
    <source>
        <dbReference type="PROSITE-ProRule" id="PRU00169"/>
    </source>
</evidence>
<organism evidence="5 6">
    <name type="scientific">Gomphosphaeria aponina SAG 52.96 = DSM 107014</name>
    <dbReference type="NCBI Taxonomy" id="1521640"/>
    <lineage>
        <taxon>Bacteria</taxon>
        <taxon>Bacillati</taxon>
        <taxon>Cyanobacteriota</taxon>
        <taxon>Cyanophyceae</taxon>
        <taxon>Oscillatoriophycideae</taxon>
        <taxon>Chroococcales</taxon>
        <taxon>Gomphosphaeriaceae</taxon>
        <taxon>Gomphosphaeria</taxon>
    </lineage>
</organism>
<dbReference type="Pfam" id="PF26355">
    <property type="entry name" value="HTH_VMAP-M9"/>
    <property type="match status" value="1"/>
</dbReference>
<dbReference type="InterPro" id="IPR058651">
    <property type="entry name" value="HTH_VMAP-M9"/>
</dbReference>